<evidence type="ECO:0000256" key="2">
    <source>
        <dbReference type="ARBA" id="ARBA00022640"/>
    </source>
</evidence>
<dbReference type="PANTHER" id="PTHR33645">
    <property type="entry name" value="AMINOPEPTIDASE (DUF3754)"/>
    <property type="match status" value="1"/>
</dbReference>
<keyword evidence="2" id="KW-0934">Plastid</keyword>
<evidence type="ECO:0000256" key="3">
    <source>
        <dbReference type="ARBA" id="ARBA00022946"/>
    </source>
</evidence>
<evidence type="ECO:0000256" key="4">
    <source>
        <dbReference type="SAM" id="MobiDB-lite"/>
    </source>
</evidence>
<dbReference type="GO" id="GO:0009536">
    <property type="term" value="C:plastid"/>
    <property type="evidence" value="ECO:0007669"/>
    <property type="project" value="UniProtKB-SubCell"/>
</dbReference>
<feature type="region of interest" description="Disordered" evidence="4">
    <location>
        <begin position="1"/>
        <end position="37"/>
    </location>
</feature>
<dbReference type="AlphaFoldDB" id="A0A4Y7KAQ9"/>
<proteinExistence type="predicted"/>
<reference evidence="6 7" key="1">
    <citation type="journal article" date="2018" name="Science">
        <title>The opium poppy genome and morphinan production.</title>
        <authorList>
            <person name="Guo L."/>
            <person name="Winzer T."/>
            <person name="Yang X."/>
            <person name="Li Y."/>
            <person name="Ning Z."/>
            <person name="He Z."/>
            <person name="Teodor R."/>
            <person name="Lu Y."/>
            <person name="Bowser T.A."/>
            <person name="Graham I.A."/>
            <person name="Ye K."/>
        </authorList>
    </citation>
    <scope>NUCLEOTIDE SEQUENCE [LARGE SCALE GENOMIC DNA]</scope>
    <source>
        <strain evidence="7">cv. HN1</strain>
        <tissue evidence="6">Leaves</tissue>
    </source>
</reference>
<keyword evidence="7" id="KW-1185">Reference proteome</keyword>
<feature type="compositionally biased region" description="Polar residues" evidence="4">
    <location>
        <begin position="1"/>
        <end position="30"/>
    </location>
</feature>
<dbReference type="EMBL" id="CM010721">
    <property type="protein sequence ID" value="RZC69440.1"/>
    <property type="molecule type" value="Genomic_DNA"/>
</dbReference>
<dbReference type="Pfam" id="PF12576">
    <property type="entry name" value="DUF3754"/>
    <property type="match status" value="1"/>
</dbReference>
<sequence>MELSPLPSSTSYFTRNTNLHNPNNINQSQFTSTRRRREISPISIPRVNVKSPSSRSSVICLSTATTTTTKIDEFELESKKHDLLRAIQDTQRGLITNPNQRSSIEEALVCVEGYDAGTEIDLKKLDGTWRLQYTSASDVVVLFESAQRFPFLQEQEGAALLVSANFSVVSKRNIYLEFEEISVQNIKISEELQAWIAPAVLPRSYLSLQILQFLQTFKAAVPVSSPGRFPLCCSVRSQEILPVIEIQNKNQSSSPPNWAETDDDEKREIGNDNEKGISDGIRVPRQKYISVPKTKLLDSLLTLFESQPQLTDDFISLSSYLDSILHAEHKSILEEMRMDYYLTEIAEKNKTFDDTKNLQLSRENITVNGKHTAEDSGSITDKIEKNVQMEDQEKDDDKPLNFNSGLDFSFLLGSSAKKADKNSRIAVETRFQRAFMKLLRNAQFEELSGRDLLLTSSLNTDYLLTLPIYVDWKKALESNAIIYRRGYATERQNGLLLAEKLDYLQSKLLQGIFFTLSKPVAKLGMYISEALRSASQTEEVQIWVRRFKNWFEKLSLSQQSYFLQEGFYDQLVADQISDSDLPIWLAAQRAVPRYEGLLSSVGPRGRLLRRLLTWVGVMRSVPETSLKIDTDDTTSNNYESPIFLPRISLGDIWRPATRERCGSVWNILKTATSIFFSQSVLEEPAFQELILLYTEEMGQGDSRDEIEVPSLKLKIYEKIPIPDLTVIFPHKKLSFRILDTVRLDAASIVGLLAFLVNYKFENIVSSPSAFLLDAIAFSALVLYVSRVVLGYKQTWDRYQLLVNRTLYEKTLASGFGSVHFLLDASEQQQYKEAVLAYAILIQAESGQATTHKSIAETCEKFLYDKLNEKVEMPVDKAMETLLRFGLVTEEVNGDIGFKAVPCSVAYDVLKQRWSSLLGEKMWDLPDF</sequence>
<dbReference type="PANTHER" id="PTHR33645:SF2">
    <property type="entry name" value="FAMILY PROTEIN, PUTATIVE (DUF3754)-RELATED"/>
    <property type="match status" value="1"/>
</dbReference>
<evidence type="ECO:0000259" key="5">
    <source>
        <dbReference type="Pfam" id="PF04755"/>
    </source>
</evidence>
<dbReference type="STRING" id="3469.A0A4Y7KAQ9"/>
<feature type="compositionally biased region" description="Basic and acidic residues" evidence="4">
    <location>
        <begin position="264"/>
        <end position="277"/>
    </location>
</feature>
<organism evidence="6 7">
    <name type="scientific">Papaver somniferum</name>
    <name type="common">Opium poppy</name>
    <dbReference type="NCBI Taxonomy" id="3469"/>
    <lineage>
        <taxon>Eukaryota</taxon>
        <taxon>Viridiplantae</taxon>
        <taxon>Streptophyta</taxon>
        <taxon>Embryophyta</taxon>
        <taxon>Tracheophyta</taxon>
        <taxon>Spermatophyta</taxon>
        <taxon>Magnoliopsida</taxon>
        <taxon>Ranunculales</taxon>
        <taxon>Papaveraceae</taxon>
        <taxon>Papaveroideae</taxon>
        <taxon>Papaver</taxon>
    </lineage>
</organism>
<dbReference type="Pfam" id="PF04755">
    <property type="entry name" value="PAP_fibrillin"/>
    <property type="match status" value="1"/>
</dbReference>
<accession>A0A4Y7KAQ9</accession>
<dbReference type="InterPro" id="IPR022227">
    <property type="entry name" value="DUF3754"/>
</dbReference>
<dbReference type="OMA" id="ANACERF"/>
<protein>
    <recommendedName>
        <fullName evidence="5">Plastid lipid-associated protein/fibrillin conserved domain-containing protein</fullName>
    </recommendedName>
</protein>
<feature type="domain" description="Plastid lipid-associated protein/fibrillin conserved" evidence="5">
    <location>
        <begin position="79"/>
        <end position="144"/>
    </location>
</feature>
<evidence type="ECO:0000256" key="1">
    <source>
        <dbReference type="ARBA" id="ARBA00004474"/>
    </source>
</evidence>
<gene>
    <name evidence="6" type="ORF">C5167_032575</name>
</gene>
<evidence type="ECO:0000313" key="7">
    <source>
        <dbReference type="Proteomes" id="UP000316621"/>
    </source>
</evidence>
<dbReference type="Proteomes" id="UP000316621">
    <property type="component" value="Chromosome 7"/>
</dbReference>
<dbReference type="InterPro" id="IPR006843">
    <property type="entry name" value="PAP/fibrillin_dom"/>
</dbReference>
<evidence type="ECO:0000313" key="6">
    <source>
        <dbReference type="EMBL" id="RZC69440.1"/>
    </source>
</evidence>
<keyword evidence="3" id="KW-0809">Transit peptide</keyword>
<comment type="subcellular location">
    <subcellularLocation>
        <location evidence="1">Plastid</location>
    </subcellularLocation>
</comment>
<feature type="region of interest" description="Disordered" evidence="4">
    <location>
        <begin position="249"/>
        <end position="277"/>
    </location>
</feature>
<name>A0A4Y7KAQ9_PAPSO</name>
<dbReference type="Gramene" id="RZC69440">
    <property type="protein sequence ID" value="RZC69440"/>
    <property type="gene ID" value="C5167_032575"/>
</dbReference>